<organism evidence="2 3">
    <name type="scientific">Streptomyces candidus</name>
    <dbReference type="NCBI Taxonomy" id="67283"/>
    <lineage>
        <taxon>Bacteria</taxon>
        <taxon>Bacillati</taxon>
        <taxon>Actinomycetota</taxon>
        <taxon>Actinomycetes</taxon>
        <taxon>Kitasatosporales</taxon>
        <taxon>Streptomycetaceae</taxon>
        <taxon>Streptomyces</taxon>
    </lineage>
</organism>
<dbReference type="RefSeq" id="WP_229923801.1">
    <property type="nucleotide sequence ID" value="NZ_BNBN01000029.1"/>
</dbReference>
<dbReference type="InterPro" id="IPR041920">
    <property type="entry name" value="ROS/MUCR_sf"/>
</dbReference>
<dbReference type="Gene3D" id="1.10.10.1550">
    <property type="entry name" value="ROS/MUCR transcriptional regulator protein"/>
    <property type="match status" value="1"/>
</dbReference>
<accession>A0A7X0LSD4</accession>
<protein>
    <recommendedName>
        <fullName evidence="4">ROS/MUCR transcriptional regulator protein</fullName>
    </recommendedName>
</protein>
<dbReference type="Pfam" id="PF05443">
    <property type="entry name" value="ROS_MUCR"/>
    <property type="match status" value="1"/>
</dbReference>
<evidence type="ECO:0000313" key="3">
    <source>
        <dbReference type="Proteomes" id="UP000540423"/>
    </source>
</evidence>
<dbReference type="InterPro" id="IPR008807">
    <property type="entry name" value="ROS_MUCR"/>
</dbReference>
<dbReference type="AlphaFoldDB" id="A0A7X0LSD4"/>
<dbReference type="GO" id="GO:0006355">
    <property type="term" value="P:regulation of DNA-templated transcription"/>
    <property type="evidence" value="ECO:0007669"/>
    <property type="project" value="InterPro"/>
</dbReference>
<reference evidence="2 3" key="1">
    <citation type="submission" date="2020-08" db="EMBL/GenBank/DDBJ databases">
        <title>Genomic Encyclopedia of Type Strains, Phase IV (KMG-IV): sequencing the most valuable type-strain genomes for metagenomic binning, comparative biology and taxonomic classification.</title>
        <authorList>
            <person name="Goeker M."/>
        </authorList>
    </citation>
    <scope>NUCLEOTIDE SEQUENCE [LARGE SCALE GENOMIC DNA]</scope>
    <source>
        <strain evidence="2 3">DSM 40141</strain>
    </source>
</reference>
<sequence length="247" mass="26142">MSTDDDGSASRLVTRREAEPLLGYARGSLKSVMQQQRGRWPDPVACRAKGRALLWDLDALRAVARHGGTGSRRPSGADADGLVTCLSCGHRFRSLGPHLARAHQVTAAEYRAEHRLPATTALMATDVRAALAQSTASAMSEDPEFVARMRAATPSQQELARRSAEARAGTDDLPAVRAARAAGARRSLPAARQARGAALEAKAHTAGFESMAAAIDATRHLPSRAAATRIGVGASTVKRWRQLSGHG</sequence>
<gene>
    <name evidence="2" type="ORF">HNQ79_005652</name>
</gene>
<dbReference type="Proteomes" id="UP000540423">
    <property type="component" value="Unassembled WGS sequence"/>
</dbReference>
<evidence type="ECO:0000256" key="1">
    <source>
        <dbReference type="ARBA" id="ARBA00007031"/>
    </source>
</evidence>
<comment type="caution">
    <text evidence="2">The sequence shown here is derived from an EMBL/GenBank/DDBJ whole genome shotgun (WGS) entry which is preliminary data.</text>
</comment>
<proteinExistence type="inferred from homology"/>
<dbReference type="GO" id="GO:0003677">
    <property type="term" value="F:DNA binding"/>
    <property type="evidence" value="ECO:0007669"/>
    <property type="project" value="InterPro"/>
</dbReference>
<keyword evidence="3" id="KW-1185">Reference proteome</keyword>
<evidence type="ECO:0008006" key="4">
    <source>
        <dbReference type="Google" id="ProtNLM"/>
    </source>
</evidence>
<dbReference type="GO" id="GO:0008270">
    <property type="term" value="F:zinc ion binding"/>
    <property type="evidence" value="ECO:0007669"/>
    <property type="project" value="InterPro"/>
</dbReference>
<name>A0A7X0LSD4_9ACTN</name>
<evidence type="ECO:0000313" key="2">
    <source>
        <dbReference type="EMBL" id="MBB6439140.1"/>
    </source>
</evidence>
<dbReference type="EMBL" id="JACHEM010000017">
    <property type="protein sequence ID" value="MBB6439140.1"/>
    <property type="molecule type" value="Genomic_DNA"/>
</dbReference>
<comment type="similarity">
    <text evidence="1">Belongs to the ros/MucR family.</text>
</comment>